<evidence type="ECO:0000313" key="4">
    <source>
        <dbReference type="Proteomes" id="UP001054889"/>
    </source>
</evidence>
<comment type="caution">
    <text evidence="3">The sequence shown here is derived from an EMBL/GenBank/DDBJ whole genome shotgun (WGS) entry which is preliminary data.</text>
</comment>
<dbReference type="CDD" id="cd06223">
    <property type="entry name" value="PRTases_typeI"/>
    <property type="match status" value="1"/>
</dbReference>
<dbReference type="InterPro" id="IPR021773">
    <property type="entry name" value="TPC11"/>
</dbReference>
<dbReference type="InterPro" id="IPR011990">
    <property type="entry name" value="TPR-like_helical_dom_sf"/>
</dbReference>
<keyword evidence="4" id="KW-1185">Reference proteome</keyword>
<gene>
    <name evidence="3" type="primary">ga02511</name>
    <name evidence="3" type="ORF">PR202_ga02511</name>
</gene>
<dbReference type="Proteomes" id="UP001054889">
    <property type="component" value="Unassembled WGS sequence"/>
</dbReference>
<sequence>MEDYPEELRTPPLALVSIVGCPELHPSISAALSSQQPPMNTLALPDFAKASILARSGKTRDPLAPPQAPAGILKKDWLLKHRTRVPAAVAALFRANHVSGDPAQWLQACSDLENLKSAIQGKSTKLVVVLVQSTAGDELSEDVMVALRKRAEIDSKYLVVLVEHDETEWNKSLDKLKNVFAELCSTFYKEEGRRIKARIEKRNFASVELSIRYCFKVAVYAEFRRDWPEALKFYEEGVRVLREMIATSTRLPPTQRLVEIKAVAEQFHFKISTLLLHAGKVVEAITWFRKHTRSYERVVGIPEVAFLHWEWFSRQFLVFGELLETTSASVPDSLSPRFGTADNALTEWEFQPSYYYQLAATYLREKRYAIECSTVNLTTEVNGIPESVMPSVYVGQYVRLFEQGDTVSVLPLSDMEYTSYALSEAERFQDSYEIIALFRKAYESFQSLGATRMASACSCGMAIEYYAAGDFSNAKQLFDGVAGLYRQEGWATLLWENLGYLRECSRKLNSPKDFVSYSLEMAALPLFSGSGEENRENNSKIGPAGSPTIFRREAILQEVINILEGKHSEGTDDAFNNAMEECTPLDIDQISPLRIVLTASVAFHEQSVKPGSPVLVSVSLLSHLPSPVVIDQLEVQFNQSDCNFVIHSAQEDSPLNSALPGQFVEAATSLTLFTNRWMRLTHEVKSEQSGKLECLSVKATINKHLVIYCQAESPASMEDFPLWKFEDQVETLSMKDHVLALSGQKLVQVEEPDAQVDLDLNSTGPALVGELFIVPVTILCKGHGIHSGELKINLVDARGGGLLMSPREAEESESHHVELLGVSTVSEDKESKEEVDNIKKIQYSFGVLSVPKLSVGDSWSCKLEIKWHRAKSVMLYVSLGYSLGSSEAALHRLNVHRSLQIDGKIPLTVSHQFLRPFRREPLLLSGIRSSNNDEKICSLALNESNMLVVNVRNCTEVPLRLHSMTIEPSDDGKQLCSVQQISGITSEHAVIAPNEEYKTIFSVRPQVISSNFNLGEISLNWSRDSSLGEGQESRVIMKQRLPEVNIEEPLLVVSMECPPYAILGIPFTFYVKIHNSTSLLQEIKYSLVDSQNFVFSGAHNHAAFVLPKSDHIISHKLVPLGSGSQQLPKITVTSVRYSAALTPSTSAASVFVYPSEPKFILEKSYSASDECPCHSFRVPLSSPPPPPPPRKMEMVAASKQKVKKYIHLFYCSECEELAKKIAASSDAIELQSINWRSFDDGFPNLFINKAHEIRGQHVAFLASFSSPAVIFEQISVIFALPKLFIASFTLVLPFFPTGSFERSRGGPTSVVIYDIHALQERFYFGDDVLPCFETGIPLLLQRLRQLPDPDNVTIAFPDDGAWKRFHKQLQHFPMIVCNKVREGDKRIVRIKEGNPEGRHVVIVDDLVQSGGTLRECQKVLAAHGASKVSAYVTHAVFPKQSYERFLTSNSAGPGDQFAYFWITDSCPHTVKAIAQQPPFEVLSLAGSIADALQI</sequence>
<evidence type="ECO:0000313" key="3">
    <source>
        <dbReference type="EMBL" id="GJM86634.1"/>
    </source>
</evidence>
<accession>A0AAV5BMZ1</accession>
<dbReference type="Gene3D" id="3.40.50.2020">
    <property type="match status" value="2"/>
</dbReference>
<organism evidence="3 4">
    <name type="scientific">Eleusine coracana subsp. coracana</name>
    <dbReference type="NCBI Taxonomy" id="191504"/>
    <lineage>
        <taxon>Eukaryota</taxon>
        <taxon>Viridiplantae</taxon>
        <taxon>Streptophyta</taxon>
        <taxon>Embryophyta</taxon>
        <taxon>Tracheophyta</taxon>
        <taxon>Spermatophyta</taxon>
        <taxon>Magnoliopsida</taxon>
        <taxon>Liliopsida</taxon>
        <taxon>Poales</taxon>
        <taxon>Poaceae</taxon>
        <taxon>PACMAD clade</taxon>
        <taxon>Chloridoideae</taxon>
        <taxon>Cynodonteae</taxon>
        <taxon>Eleusininae</taxon>
        <taxon>Eleusine</taxon>
    </lineage>
</organism>
<dbReference type="SMART" id="SM01400">
    <property type="entry name" value="Pribosyltran_N"/>
    <property type="match status" value="1"/>
</dbReference>
<reference evidence="3" key="2">
    <citation type="submission" date="2021-12" db="EMBL/GenBank/DDBJ databases">
        <title>Resequencing data analysis of finger millet.</title>
        <authorList>
            <person name="Hatakeyama M."/>
            <person name="Aluri S."/>
            <person name="Balachadran M.T."/>
            <person name="Sivarajan S.R."/>
            <person name="Poveda L."/>
            <person name="Shimizu-Inatsugi R."/>
            <person name="Schlapbach R."/>
            <person name="Sreeman S.M."/>
            <person name="Shimizu K.K."/>
        </authorList>
    </citation>
    <scope>NUCLEOTIDE SEQUENCE</scope>
</reference>
<dbReference type="PANTHER" id="PTHR14374">
    <property type="entry name" value="FOIE GRAS"/>
    <property type="match status" value="1"/>
</dbReference>
<feature type="domain" description="Phosphoribosyltransferase" evidence="1">
    <location>
        <begin position="1390"/>
        <end position="1435"/>
    </location>
</feature>
<dbReference type="InterPro" id="IPR000836">
    <property type="entry name" value="PRTase_dom"/>
</dbReference>
<dbReference type="InterPro" id="IPR029057">
    <property type="entry name" value="PRTase-like"/>
</dbReference>
<evidence type="ECO:0000259" key="2">
    <source>
        <dbReference type="Pfam" id="PF11817"/>
    </source>
</evidence>
<dbReference type="Gene3D" id="1.25.40.10">
    <property type="entry name" value="Tetratricopeptide repeat domain"/>
    <property type="match status" value="1"/>
</dbReference>
<dbReference type="EMBL" id="BQKI01000001">
    <property type="protein sequence ID" value="GJM86634.1"/>
    <property type="molecule type" value="Genomic_DNA"/>
</dbReference>
<feature type="domain" description="Trafficking protein particle complex subunit 11" evidence="2">
    <location>
        <begin position="256"/>
        <end position="523"/>
    </location>
</feature>
<reference evidence="3" key="1">
    <citation type="journal article" date="2018" name="DNA Res.">
        <title>Multiple hybrid de novo genome assembly of finger millet, an orphan allotetraploid crop.</title>
        <authorList>
            <person name="Hatakeyama M."/>
            <person name="Aluri S."/>
            <person name="Balachadran M.T."/>
            <person name="Sivarajan S.R."/>
            <person name="Patrignani A."/>
            <person name="Gruter S."/>
            <person name="Poveda L."/>
            <person name="Shimizu-Inatsugi R."/>
            <person name="Baeten J."/>
            <person name="Francoijs K.J."/>
            <person name="Nataraja K.N."/>
            <person name="Reddy Y.A.N."/>
            <person name="Phadnis S."/>
            <person name="Ravikumar R.L."/>
            <person name="Schlapbach R."/>
            <person name="Sreeman S.M."/>
            <person name="Shimizu K.K."/>
        </authorList>
    </citation>
    <scope>NUCLEOTIDE SEQUENCE</scope>
</reference>
<evidence type="ECO:0008006" key="5">
    <source>
        <dbReference type="Google" id="ProtNLM"/>
    </source>
</evidence>
<proteinExistence type="predicted"/>
<dbReference type="FunFam" id="3.40.50.2020:FF:000034">
    <property type="entry name" value="Ribose-phosphate pyrophosphokinase 4"/>
    <property type="match status" value="1"/>
</dbReference>
<name>A0AAV5BMZ1_ELECO</name>
<dbReference type="SUPFAM" id="SSF53271">
    <property type="entry name" value="PRTase-like"/>
    <property type="match status" value="2"/>
</dbReference>
<dbReference type="PANTHER" id="PTHR14374:SF0">
    <property type="entry name" value="TRAFFICKING PROTEIN PARTICLE COMPLEX SUBUNIT 11"/>
    <property type="match status" value="1"/>
</dbReference>
<evidence type="ECO:0000259" key="1">
    <source>
        <dbReference type="Pfam" id="PF00156"/>
    </source>
</evidence>
<dbReference type="Pfam" id="PF00156">
    <property type="entry name" value="Pribosyltran"/>
    <property type="match status" value="1"/>
</dbReference>
<protein>
    <recommendedName>
        <fullName evidence="5">Trafficking protein particle complex subunit 11</fullName>
    </recommendedName>
</protein>
<dbReference type="Pfam" id="PF11817">
    <property type="entry name" value="Foie-gras_1"/>
    <property type="match status" value="1"/>
</dbReference>